<evidence type="ECO:0000256" key="3">
    <source>
        <dbReference type="SAM" id="SignalP"/>
    </source>
</evidence>
<dbReference type="EMBL" id="PYMB01000002">
    <property type="protein sequence ID" value="PSW14590.1"/>
    <property type="molecule type" value="Genomic_DNA"/>
</dbReference>
<name>A0A2T3NHY6_9GAMM</name>
<dbReference type="AlphaFoldDB" id="A0A2T3NHY6"/>
<organism evidence="5 6">
    <name type="scientific">Photobacterium rosenbergii</name>
    <dbReference type="NCBI Taxonomy" id="294936"/>
    <lineage>
        <taxon>Bacteria</taxon>
        <taxon>Pseudomonadati</taxon>
        <taxon>Pseudomonadota</taxon>
        <taxon>Gammaproteobacteria</taxon>
        <taxon>Vibrionales</taxon>
        <taxon>Vibrionaceae</taxon>
        <taxon>Photobacterium</taxon>
    </lineage>
</organism>
<comment type="subcellular location">
    <subcellularLocation>
        <location evidence="1">Membrane</location>
    </subcellularLocation>
</comment>
<dbReference type="Gene3D" id="2.40.160.50">
    <property type="entry name" value="membrane protein fhac: a member of the omp85/tpsb transporter family"/>
    <property type="match status" value="1"/>
</dbReference>
<reference evidence="5 6" key="1">
    <citation type="submission" date="2018-03" db="EMBL/GenBank/DDBJ databases">
        <title>Whole genome sequencing of Histamine producing bacteria.</title>
        <authorList>
            <person name="Butler K."/>
        </authorList>
    </citation>
    <scope>NUCLEOTIDE SEQUENCE [LARGE SCALE GENOMIC DNA]</scope>
    <source>
        <strain evidence="5 6">DSM 19138</strain>
    </source>
</reference>
<comment type="caution">
    <text evidence="5">The sequence shown here is derived from an EMBL/GenBank/DDBJ whole genome shotgun (WGS) entry which is preliminary data.</text>
</comment>
<protein>
    <submittedName>
        <fullName evidence="5">Glyceraldehyde-3-phosphate dehydrogenase</fullName>
    </submittedName>
</protein>
<evidence type="ECO:0000313" key="6">
    <source>
        <dbReference type="Proteomes" id="UP000241346"/>
    </source>
</evidence>
<evidence type="ECO:0000313" key="5">
    <source>
        <dbReference type="EMBL" id="PSW14590.1"/>
    </source>
</evidence>
<feature type="chain" id="PRO_5015678031" evidence="3">
    <location>
        <begin position="25"/>
        <end position="396"/>
    </location>
</feature>
<evidence type="ECO:0000259" key="4">
    <source>
        <dbReference type="Pfam" id="PF01103"/>
    </source>
</evidence>
<gene>
    <name evidence="5" type="ORF">C9J01_09205</name>
</gene>
<sequence>MLKKITTTAAILSAAITAIPAANAISFTDPVDGKFDMGDYLAENAYGFLPVPIIITEPAVGYGGGAMGIFLHESESEKQQRKQLAQQSLDGGAQLIPPAVTVVGAAGTQNGTWLAFAAHRRTWNKDKIRYLGAVGYGNAKLDIYDTLSLGGNDVELAFDTESTGLVVLQKAEFRVGDSPLLLGVKQFFSRSTIESSNHLADKLLTGFMGKETNMSSLGILAKYETIDNLFFPRNGFVVNAEYDLYREAIGSDYEYDQFKLEGQGYIPINNKWTVAVAGDYQSLKTDEWFLPPLSKPYIDLRGVSAFRYQGDEVTTLQGQLMYHLDNRWTVSGFYGAGKATDNGLLKNPLTKSESSVDAYGVGFRYQIARRYGIHMGVDVAFSEGDSALYFQVGSGF</sequence>
<dbReference type="Pfam" id="PF01103">
    <property type="entry name" value="Omp85"/>
    <property type="match status" value="1"/>
</dbReference>
<dbReference type="Proteomes" id="UP000241346">
    <property type="component" value="Unassembled WGS sequence"/>
</dbReference>
<evidence type="ECO:0000256" key="1">
    <source>
        <dbReference type="ARBA" id="ARBA00004370"/>
    </source>
</evidence>
<keyword evidence="3" id="KW-0732">Signal</keyword>
<feature type="domain" description="Bacterial surface antigen (D15)" evidence="4">
    <location>
        <begin position="211"/>
        <end position="281"/>
    </location>
</feature>
<accession>A0A2T3NHY6</accession>
<keyword evidence="2" id="KW-0472">Membrane</keyword>
<dbReference type="OrthoDB" id="9771071at2"/>
<feature type="signal peptide" evidence="3">
    <location>
        <begin position="1"/>
        <end position="24"/>
    </location>
</feature>
<dbReference type="RefSeq" id="WP_107297829.1">
    <property type="nucleotide sequence ID" value="NZ_PYMB01000002.1"/>
</dbReference>
<dbReference type="GO" id="GO:0019867">
    <property type="term" value="C:outer membrane"/>
    <property type="evidence" value="ECO:0007669"/>
    <property type="project" value="InterPro"/>
</dbReference>
<evidence type="ECO:0000256" key="2">
    <source>
        <dbReference type="ARBA" id="ARBA00023136"/>
    </source>
</evidence>
<proteinExistence type="predicted"/>
<dbReference type="InterPro" id="IPR000184">
    <property type="entry name" value="Bac_surfAg_D15"/>
</dbReference>